<dbReference type="PANTHER" id="PTHR46159">
    <property type="entry name" value="PROTEIN TESMIN/TSO1-LIKE CXC 2"/>
    <property type="match status" value="1"/>
</dbReference>
<dbReference type="RefSeq" id="XP_056866182.1">
    <property type="nucleotide sequence ID" value="XM_057010202.1"/>
</dbReference>
<dbReference type="SMART" id="SM01114">
    <property type="entry name" value="CXC"/>
    <property type="match status" value="2"/>
</dbReference>
<feature type="compositionally biased region" description="Polar residues" evidence="5">
    <location>
        <begin position="54"/>
        <end position="64"/>
    </location>
</feature>
<keyword evidence="4" id="KW-0539">Nucleus</keyword>
<dbReference type="GeneID" id="108860404"/>
<reference evidence="7" key="1">
    <citation type="journal article" date="2019" name="Database">
        <title>The radish genome database (RadishGD): an integrated information resource for radish genomics.</title>
        <authorList>
            <person name="Yu H.J."/>
            <person name="Baek S."/>
            <person name="Lee Y.J."/>
            <person name="Cho A."/>
            <person name="Mun J.H."/>
        </authorList>
    </citation>
    <scope>NUCLEOTIDE SEQUENCE [LARGE SCALE GENOMIC DNA]</scope>
    <source>
        <strain evidence="7">cv. WK10039</strain>
    </source>
</reference>
<feature type="region of interest" description="Disordered" evidence="5">
    <location>
        <begin position="54"/>
        <end position="100"/>
    </location>
</feature>
<name>A0A9W3DQJ0_RAPSA</name>
<dbReference type="Pfam" id="PF03638">
    <property type="entry name" value="TCR"/>
    <property type="match status" value="2"/>
</dbReference>
<dbReference type="InterPro" id="IPR044522">
    <property type="entry name" value="TSO1-like"/>
</dbReference>
<evidence type="ECO:0000256" key="4">
    <source>
        <dbReference type="ARBA" id="ARBA00023242"/>
    </source>
</evidence>
<organism evidence="7 8">
    <name type="scientific">Raphanus sativus</name>
    <name type="common">Radish</name>
    <name type="synonym">Raphanus raphanistrum var. sativus</name>
    <dbReference type="NCBI Taxonomy" id="3726"/>
    <lineage>
        <taxon>Eukaryota</taxon>
        <taxon>Viridiplantae</taxon>
        <taxon>Streptophyta</taxon>
        <taxon>Embryophyta</taxon>
        <taxon>Tracheophyta</taxon>
        <taxon>Spermatophyta</taxon>
        <taxon>Magnoliopsida</taxon>
        <taxon>eudicotyledons</taxon>
        <taxon>Gunneridae</taxon>
        <taxon>Pentapetalae</taxon>
        <taxon>rosids</taxon>
        <taxon>malvids</taxon>
        <taxon>Brassicales</taxon>
        <taxon>Brassicaceae</taxon>
        <taxon>Brassiceae</taxon>
        <taxon>Raphanus</taxon>
    </lineage>
</organism>
<evidence type="ECO:0000256" key="2">
    <source>
        <dbReference type="ARBA" id="ARBA00007267"/>
    </source>
</evidence>
<protein>
    <submittedName>
        <fullName evidence="8">Protein tesmin/TSO1-like CXC 3 isoform X1</fullName>
    </submittedName>
</protein>
<dbReference type="PANTHER" id="PTHR46159:SF14">
    <property type="entry name" value="CRC DOMAIN-CONTAINING PROTEIN"/>
    <property type="match status" value="1"/>
</dbReference>
<evidence type="ECO:0000256" key="3">
    <source>
        <dbReference type="ARBA" id="ARBA00022473"/>
    </source>
</evidence>
<evidence type="ECO:0000256" key="5">
    <source>
        <dbReference type="SAM" id="MobiDB-lite"/>
    </source>
</evidence>
<reference evidence="8" key="2">
    <citation type="submission" date="2025-08" db="UniProtKB">
        <authorList>
            <consortium name="RefSeq"/>
        </authorList>
    </citation>
    <scope>IDENTIFICATION</scope>
    <source>
        <tissue evidence="8">Leaf</tissue>
    </source>
</reference>
<sequence>MDTPKKTVTQSENPVSKLKLENSPVYNYINSLSPIKPVRSLTFPQNIGSLSYSSPPSVFTSPHASSHKGSRFKSDDTNSSKDVPASVGEEALHETEPPQIQQNECTTIATPPRVISDNETDLLKMCDGNVKQKSEIPDWNAMILGYDDILIDDPNNESEASRCFLERSTESKARLLSVTNSDDALHRRVTKRCLDFEMPGNNKHMSVESSSRCVVANIGLHLSTIAVSSKDNSVGNDYSLSGHSKVGLRGSISAVHNSQETVKENGQGLKEGAMSLALLELNQSSPKKKRRKVEQAGEAESSCKRCNCKRSKCLKLYCECFAAGVYCIGPCSCVDCFNKPIHEDTVMATRKQIESRNPLAFAPKVIGNSDSVVEIGDGNVSKTPASARHKRGCNCKKSNCLKKYCECYQSGVGCSINCRCEGCKNAFGKKYVSAGSSFTGVHIKQDKENETSERGRTEKQPSTPMPLRQPLAHLPISSNNILLPHQHLHGASGSSLLKSQSSKRQDMSLLSHSNIETITEKRADDIENLIQSPITNMINNAVIPNSKRGFSASCRFIRAESM</sequence>
<evidence type="ECO:0000259" key="6">
    <source>
        <dbReference type="PROSITE" id="PS51634"/>
    </source>
</evidence>
<evidence type="ECO:0000256" key="1">
    <source>
        <dbReference type="ARBA" id="ARBA00004123"/>
    </source>
</evidence>
<dbReference type="InterPro" id="IPR033467">
    <property type="entry name" value="Tesmin/TSO1-like_CXC"/>
</dbReference>
<keyword evidence="3" id="KW-0217">Developmental protein</keyword>
<dbReference type="PROSITE" id="PS51634">
    <property type="entry name" value="CRC"/>
    <property type="match status" value="1"/>
</dbReference>
<accession>A0A9W3DQJ0</accession>
<dbReference type="GO" id="GO:0003700">
    <property type="term" value="F:DNA-binding transcription factor activity"/>
    <property type="evidence" value="ECO:0007669"/>
    <property type="project" value="InterPro"/>
</dbReference>
<comment type="similarity">
    <text evidence="2">Belongs to the lin-54 family.</text>
</comment>
<dbReference type="GO" id="GO:0005634">
    <property type="term" value="C:nucleus"/>
    <property type="evidence" value="ECO:0007669"/>
    <property type="project" value="UniProtKB-SubCell"/>
</dbReference>
<feature type="domain" description="CRC" evidence="6">
    <location>
        <begin position="302"/>
        <end position="428"/>
    </location>
</feature>
<evidence type="ECO:0000313" key="7">
    <source>
        <dbReference type="Proteomes" id="UP000504610"/>
    </source>
</evidence>
<dbReference type="AlphaFoldDB" id="A0A9W3DQJ0"/>
<dbReference type="KEGG" id="rsz:108860404"/>
<feature type="region of interest" description="Disordered" evidence="5">
    <location>
        <begin position="442"/>
        <end position="468"/>
    </location>
</feature>
<gene>
    <name evidence="8" type="primary">LOC108860404</name>
</gene>
<feature type="compositionally biased region" description="Basic and acidic residues" evidence="5">
    <location>
        <begin position="443"/>
        <end position="459"/>
    </location>
</feature>
<comment type="subcellular location">
    <subcellularLocation>
        <location evidence="1">Nucleus</location>
    </subcellularLocation>
</comment>
<dbReference type="Proteomes" id="UP000504610">
    <property type="component" value="Chromosome 5"/>
</dbReference>
<keyword evidence="7" id="KW-1185">Reference proteome</keyword>
<dbReference type="InterPro" id="IPR005172">
    <property type="entry name" value="CRC"/>
</dbReference>
<proteinExistence type="inferred from homology"/>
<evidence type="ECO:0000313" key="8">
    <source>
        <dbReference type="RefSeq" id="XP_056866182.1"/>
    </source>
</evidence>